<reference evidence="2" key="1">
    <citation type="journal article" date="2019" name="Int. J. Syst. Evol. Microbiol.">
        <title>The Global Catalogue of Microorganisms (GCM) 10K type strain sequencing project: providing services to taxonomists for standard genome sequencing and annotation.</title>
        <authorList>
            <consortium name="The Broad Institute Genomics Platform"/>
            <consortium name="The Broad Institute Genome Sequencing Center for Infectious Disease"/>
            <person name="Wu L."/>
            <person name="Ma J."/>
        </authorList>
    </citation>
    <scope>NUCLEOTIDE SEQUENCE [LARGE SCALE GENOMIC DNA]</scope>
    <source>
        <strain evidence="2">JCM 17705</strain>
    </source>
</reference>
<dbReference type="RefSeq" id="WP_345214158.1">
    <property type="nucleotide sequence ID" value="NZ_BAABFT010000026.1"/>
</dbReference>
<protein>
    <submittedName>
        <fullName evidence="1">Uncharacterized protein</fullName>
    </submittedName>
</protein>
<comment type="caution">
    <text evidence="1">The sequence shown here is derived from an EMBL/GenBank/DDBJ whole genome shotgun (WGS) entry which is preliminary data.</text>
</comment>
<dbReference type="Proteomes" id="UP001500582">
    <property type="component" value="Unassembled WGS sequence"/>
</dbReference>
<sequence>MDPVDESFIEEFKPVHVPHKYEAAESWQDKVIFSLAELNNGTIAEVSEKLHELEPDTEMAVITQNTQKILIGLYDKGLLKAVEEEGHLRYNLSKNLEPHTGKTDV</sequence>
<organism evidence="1 2">
    <name type="scientific">Mucilaginibacter gynuensis</name>
    <dbReference type="NCBI Taxonomy" id="1302236"/>
    <lineage>
        <taxon>Bacteria</taxon>
        <taxon>Pseudomonadati</taxon>
        <taxon>Bacteroidota</taxon>
        <taxon>Sphingobacteriia</taxon>
        <taxon>Sphingobacteriales</taxon>
        <taxon>Sphingobacteriaceae</taxon>
        <taxon>Mucilaginibacter</taxon>
    </lineage>
</organism>
<name>A0ABP8HKB1_9SPHI</name>
<dbReference type="EMBL" id="BAABFT010000026">
    <property type="protein sequence ID" value="GAA4340530.1"/>
    <property type="molecule type" value="Genomic_DNA"/>
</dbReference>
<evidence type="ECO:0000313" key="1">
    <source>
        <dbReference type="EMBL" id="GAA4340530.1"/>
    </source>
</evidence>
<accession>A0ABP8HKB1</accession>
<gene>
    <name evidence="1" type="ORF">GCM10023149_52000</name>
</gene>
<keyword evidence="2" id="KW-1185">Reference proteome</keyword>
<proteinExistence type="predicted"/>
<evidence type="ECO:0000313" key="2">
    <source>
        <dbReference type="Proteomes" id="UP001500582"/>
    </source>
</evidence>